<reference evidence="5" key="2">
    <citation type="submission" date="2025-08" db="UniProtKB">
        <authorList>
            <consortium name="Ensembl"/>
        </authorList>
    </citation>
    <scope>IDENTIFICATION</scope>
</reference>
<evidence type="ECO:0000256" key="3">
    <source>
        <dbReference type="SAM" id="SignalP"/>
    </source>
</evidence>
<protein>
    <submittedName>
        <fullName evidence="5">Signal-regulatory protein beta-1-like</fullName>
    </submittedName>
</protein>
<dbReference type="PANTHER" id="PTHR19971">
    <property type="entry name" value="SIGNAL-REGULATORY PROTEIN BETA"/>
    <property type="match status" value="1"/>
</dbReference>
<dbReference type="Gene3D" id="2.60.40.10">
    <property type="entry name" value="Immunoglobulins"/>
    <property type="match status" value="2"/>
</dbReference>
<reference evidence="5" key="3">
    <citation type="submission" date="2025-09" db="UniProtKB">
        <authorList>
            <consortium name="Ensembl"/>
        </authorList>
    </citation>
    <scope>IDENTIFICATION</scope>
</reference>
<dbReference type="InterPro" id="IPR036179">
    <property type="entry name" value="Ig-like_dom_sf"/>
</dbReference>
<proteinExistence type="predicted"/>
<dbReference type="SMART" id="SM00409">
    <property type="entry name" value="IG"/>
    <property type="match status" value="2"/>
</dbReference>
<dbReference type="SMART" id="SM00408">
    <property type="entry name" value="IGc2"/>
    <property type="match status" value="2"/>
</dbReference>
<dbReference type="InterPro" id="IPR007110">
    <property type="entry name" value="Ig-like_dom"/>
</dbReference>
<accession>A0A8C4SDC9</accession>
<dbReference type="InterPro" id="IPR003598">
    <property type="entry name" value="Ig_sub2"/>
</dbReference>
<dbReference type="RefSeq" id="XP_028668181.1">
    <property type="nucleotide sequence ID" value="XM_028812348.2"/>
</dbReference>
<feature type="domain" description="Ig-like" evidence="4">
    <location>
        <begin position="4"/>
        <end position="110"/>
    </location>
</feature>
<keyword evidence="1" id="KW-1015">Disulfide bond</keyword>
<dbReference type="PROSITE" id="PS50835">
    <property type="entry name" value="IG_LIKE"/>
    <property type="match status" value="2"/>
</dbReference>
<evidence type="ECO:0000313" key="6">
    <source>
        <dbReference type="Proteomes" id="UP000694620"/>
    </source>
</evidence>
<keyword evidence="2" id="KW-0325">Glycoprotein</keyword>
<organism evidence="5 6">
    <name type="scientific">Erpetoichthys calabaricus</name>
    <name type="common">Rope fish</name>
    <name type="synonym">Calamoichthys calabaricus</name>
    <dbReference type="NCBI Taxonomy" id="27687"/>
    <lineage>
        <taxon>Eukaryota</taxon>
        <taxon>Metazoa</taxon>
        <taxon>Chordata</taxon>
        <taxon>Craniata</taxon>
        <taxon>Vertebrata</taxon>
        <taxon>Euteleostomi</taxon>
        <taxon>Actinopterygii</taxon>
        <taxon>Polypteriformes</taxon>
        <taxon>Polypteridae</taxon>
        <taxon>Erpetoichthys</taxon>
    </lineage>
</organism>
<feature type="signal peptide" evidence="3">
    <location>
        <begin position="1"/>
        <end position="21"/>
    </location>
</feature>
<dbReference type="InterPro" id="IPR013783">
    <property type="entry name" value="Ig-like_fold"/>
</dbReference>
<evidence type="ECO:0000256" key="1">
    <source>
        <dbReference type="ARBA" id="ARBA00023157"/>
    </source>
</evidence>
<dbReference type="SMART" id="SM00406">
    <property type="entry name" value="IGv"/>
    <property type="match status" value="2"/>
</dbReference>
<feature type="domain" description="Ig-like" evidence="4">
    <location>
        <begin position="227"/>
        <end position="325"/>
    </location>
</feature>
<evidence type="ECO:0000256" key="2">
    <source>
        <dbReference type="ARBA" id="ARBA00023180"/>
    </source>
</evidence>
<reference evidence="5" key="1">
    <citation type="submission" date="2021-06" db="EMBL/GenBank/DDBJ databases">
        <authorList>
            <consortium name="Wellcome Sanger Institute Data Sharing"/>
        </authorList>
    </citation>
    <scope>NUCLEOTIDE SEQUENCE [LARGE SCALE GENOMIC DNA]</scope>
</reference>
<gene>
    <name evidence="5" type="primary">LOC114659721</name>
</gene>
<sequence>MGSPLFLLSFFLAFLLNVCQDFSISQPQVQVKAAEGSDVTLLCLMSSETPVGPVKWFKGAGSERTHFYSAAPKGGDKNDPRVTWTVENTPVNFSITIRDVRVNDTGEYYCEKYTKGDWDKPYASGPGVTLTVKGEHLQSPVEAVEASGQILVCILPKETSVGHVKCYSSQLIRIRTSDDQGNEKEVSQIAWTEKNLNSKVSLTMRDVRGSDLDEYCEKYKKTSNGKPRGSDGLLHMTDINQPQRSVEAVEGGNVTLTCILSSEFPLGPIKWFKEVGSKRTHFYSAVPHRDEKNDPRVAWTMDKVTVDLSITIRNLKVSDTGEYYCVKYRKEEEDKPYTSGPGVTLTVRGA</sequence>
<evidence type="ECO:0000313" key="5">
    <source>
        <dbReference type="Ensembl" id="ENSECRP00000015904.1"/>
    </source>
</evidence>
<dbReference type="Ensembl" id="ENSECRT00000016187.1">
    <property type="protein sequence ID" value="ENSECRP00000015904.1"/>
    <property type="gene ID" value="ENSECRG00000010610.1"/>
</dbReference>
<feature type="chain" id="PRO_5034164306" evidence="3">
    <location>
        <begin position="22"/>
        <end position="350"/>
    </location>
</feature>
<dbReference type="Proteomes" id="UP000694620">
    <property type="component" value="Chromosome 10"/>
</dbReference>
<dbReference type="GeneID" id="114659721"/>
<dbReference type="InterPro" id="IPR013106">
    <property type="entry name" value="Ig_V-set"/>
</dbReference>
<keyword evidence="6" id="KW-1185">Reference proteome</keyword>
<evidence type="ECO:0000259" key="4">
    <source>
        <dbReference type="PROSITE" id="PS50835"/>
    </source>
</evidence>
<dbReference type="Pfam" id="PF07686">
    <property type="entry name" value="V-set"/>
    <property type="match status" value="2"/>
</dbReference>
<dbReference type="InterPro" id="IPR051755">
    <property type="entry name" value="Ig-like_CS_Receptor"/>
</dbReference>
<name>A0A8C4SDC9_ERPCA</name>
<dbReference type="GeneTree" id="ENSGT00960000186656"/>
<keyword evidence="3" id="KW-0732">Signal</keyword>
<dbReference type="InterPro" id="IPR003599">
    <property type="entry name" value="Ig_sub"/>
</dbReference>
<dbReference type="AlphaFoldDB" id="A0A8C4SDC9"/>
<dbReference type="OrthoDB" id="6370831at2759"/>
<dbReference type="SUPFAM" id="SSF48726">
    <property type="entry name" value="Immunoglobulin"/>
    <property type="match status" value="2"/>
</dbReference>